<comment type="caution">
    <text evidence="2">The sequence shown here is derived from an EMBL/GenBank/DDBJ whole genome shotgun (WGS) entry which is preliminary data.</text>
</comment>
<keyword evidence="1" id="KW-0812">Transmembrane</keyword>
<proteinExistence type="predicted"/>
<sequence length="112" mass="11946">MNGEVDCVSEAVTAQCHLLTLAHIPSDPGCCGHSHPMTILPQLCPGGDELLPCNQARLRSPVLLCSVLHFTVFTCVDQCYVTLSFLIVLAALLCVALLCPLLLHSSVLVALH</sequence>
<dbReference type="AlphaFoldDB" id="A0A5B7ENH4"/>
<name>A0A5B7ENH4_PORTR</name>
<protein>
    <submittedName>
        <fullName evidence="2">Uncharacterized protein</fullName>
    </submittedName>
</protein>
<evidence type="ECO:0000256" key="1">
    <source>
        <dbReference type="SAM" id="Phobius"/>
    </source>
</evidence>
<keyword evidence="3" id="KW-1185">Reference proteome</keyword>
<evidence type="ECO:0000313" key="2">
    <source>
        <dbReference type="EMBL" id="MPC34523.1"/>
    </source>
</evidence>
<reference evidence="2 3" key="1">
    <citation type="submission" date="2019-05" db="EMBL/GenBank/DDBJ databases">
        <title>Another draft genome of Portunus trituberculatus and its Hox gene families provides insights of decapod evolution.</title>
        <authorList>
            <person name="Jeong J.-H."/>
            <person name="Song I."/>
            <person name="Kim S."/>
            <person name="Choi T."/>
            <person name="Kim D."/>
            <person name="Ryu S."/>
            <person name="Kim W."/>
        </authorList>
    </citation>
    <scope>NUCLEOTIDE SEQUENCE [LARGE SCALE GENOMIC DNA]</scope>
    <source>
        <tissue evidence="2">Muscle</tissue>
    </source>
</reference>
<organism evidence="2 3">
    <name type="scientific">Portunus trituberculatus</name>
    <name type="common">Swimming crab</name>
    <name type="synonym">Neptunus trituberculatus</name>
    <dbReference type="NCBI Taxonomy" id="210409"/>
    <lineage>
        <taxon>Eukaryota</taxon>
        <taxon>Metazoa</taxon>
        <taxon>Ecdysozoa</taxon>
        <taxon>Arthropoda</taxon>
        <taxon>Crustacea</taxon>
        <taxon>Multicrustacea</taxon>
        <taxon>Malacostraca</taxon>
        <taxon>Eumalacostraca</taxon>
        <taxon>Eucarida</taxon>
        <taxon>Decapoda</taxon>
        <taxon>Pleocyemata</taxon>
        <taxon>Brachyura</taxon>
        <taxon>Eubrachyura</taxon>
        <taxon>Portunoidea</taxon>
        <taxon>Portunidae</taxon>
        <taxon>Portuninae</taxon>
        <taxon>Portunus</taxon>
    </lineage>
</organism>
<keyword evidence="1" id="KW-1133">Transmembrane helix</keyword>
<feature type="transmembrane region" description="Helical" evidence="1">
    <location>
        <begin position="80"/>
        <end position="103"/>
    </location>
</feature>
<gene>
    <name evidence="2" type="ORF">E2C01_027915</name>
</gene>
<dbReference type="Proteomes" id="UP000324222">
    <property type="component" value="Unassembled WGS sequence"/>
</dbReference>
<accession>A0A5B7ENH4</accession>
<keyword evidence="1" id="KW-0472">Membrane</keyword>
<dbReference type="EMBL" id="VSRR010003072">
    <property type="protein sequence ID" value="MPC34523.1"/>
    <property type="molecule type" value="Genomic_DNA"/>
</dbReference>
<evidence type="ECO:0000313" key="3">
    <source>
        <dbReference type="Proteomes" id="UP000324222"/>
    </source>
</evidence>